<dbReference type="GO" id="GO:0034485">
    <property type="term" value="F:phosphatidylinositol-3,4,5-trisphosphate 5-phosphatase activity"/>
    <property type="evidence" value="ECO:0007669"/>
    <property type="project" value="TreeGrafter"/>
</dbReference>
<protein>
    <recommendedName>
        <fullName evidence="4">Inositol polyphosphate-related phosphatase domain-containing protein</fullName>
    </recommendedName>
</protein>
<feature type="compositionally biased region" description="Low complexity" evidence="3">
    <location>
        <begin position="16"/>
        <end position="25"/>
    </location>
</feature>
<dbReference type="InterPro" id="IPR036691">
    <property type="entry name" value="Endo/exonu/phosph_ase_sf"/>
</dbReference>
<dbReference type="InterPro" id="IPR000300">
    <property type="entry name" value="IPPc"/>
</dbReference>
<accession>A0A9R0V2I7</accession>
<dbReference type="GO" id="GO:0004445">
    <property type="term" value="F:inositol-polyphosphate 5-phosphatase activity"/>
    <property type="evidence" value="ECO:0007669"/>
    <property type="project" value="InterPro"/>
</dbReference>
<dbReference type="Gramene" id="TRITD1Av1G203910.7">
    <property type="protein sequence ID" value="TRITD1Av1G203910.7"/>
    <property type="gene ID" value="TRITD1Av1G203910"/>
</dbReference>
<dbReference type="SMART" id="SM00128">
    <property type="entry name" value="IPPc"/>
    <property type="match status" value="1"/>
</dbReference>
<feature type="domain" description="Inositol polyphosphate-related phosphatase" evidence="4">
    <location>
        <begin position="322"/>
        <end position="655"/>
    </location>
</feature>
<evidence type="ECO:0000259" key="4">
    <source>
        <dbReference type="SMART" id="SM00128"/>
    </source>
</evidence>
<reference evidence="5 6" key="1">
    <citation type="submission" date="2017-09" db="EMBL/GenBank/DDBJ databases">
        <authorList>
            <consortium name="International Durum Wheat Genome Sequencing Consortium (IDWGSC)"/>
            <person name="Milanesi L."/>
        </authorList>
    </citation>
    <scope>NUCLEOTIDE SEQUENCE [LARGE SCALE GENOMIC DNA]</scope>
    <source>
        <strain evidence="6">cv. Svevo</strain>
    </source>
</reference>
<dbReference type="PANTHER" id="PTHR45666:SF9">
    <property type="entry name" value="INOSITOL POLYPHOSPHATE-RELATED PHOSPHATASE DOMAIN-CONTAINING PROTEIN"/>
    <property type="match status" value="1"/>
</dbReference>
<feature type="region of interest" description="Disordered" evidence="3">
    <location>
        <begin position="92"/>
        <end position="113"/>
    </location>
</feature>
<keyword evidence="6" id="KW-1185">Reference proteome</keyword>
<feature type="compositionally biased region" description="Acidic residues" evidence="3">
    <location>
        <begin position="96"/>
        <end position="110"/>
    </location>
</feature>
<dbReference type="Pfam" id="PF22669">
    <property type="entry name" value="Exo_endo_phos2"/>
    <property type="match status" value="2"/>
</dbReference>
<feature type="compositionally biased region" description="Basic and acidic residues" evidence="3">
    <location>
        <begin position="30"/>
        <end position="47"/>
    </location>
</feature>
<feature type="compositionally biased region" description="Basic and acidic residues" evidence="3">
    <location>
        <begin position="1"/>
        <end position="12"/>
    </location>
</feature>
<dbReference type="Proteomes" id="UP000324705">
    <property type="component" value="Chromosome 1A"/>
</dbReference>
<gene>
    <name evidence="5" type="ORF">TRITD_1Av1G203910</name>
</gene>
<dbReference type="Gene3D" id="3.60.10.10">
    <property type="entry name" value="Endonuclease/exonuclease/phosphatase"/>
    <property type="match status" value="2"/>
</dbReference>
<comment type="similarity">
    <text evidence="1">Belongs to the inositol polyphosphate 5-phosphatase family.</text>
</comment>
<dbReference type="OMA" id="HTFDGWI"/>
<dbReference type="GO" id="GO:0046856">
    <property type="term" value="P:phosphatidylinositol dephosphorylation"/>
    <property type="evidence" value="ECO:0007669"/>
    <property type="project" value="InterPro"/>
</dbReference>
<name>A0A9R0V2I7_TRITD</name>
<proteinExistence type="inferred from homology"/>
<dbReference type="InterPro" id="IPR045849">
    <property type="entry name" value="IP5P_plant"/>
</dbReference>
<evidence type="ECO:0000256" key="3">
    <source>
        <dbReference type="SAM" id="MobiDB-lite"/>
    </source>
</evidence>
<dbReference type="AlphaFoldDB" id="A0A9R0V2I7"/>
<dbReference type="GO" id="GO:0004439">
    <property type="term" value="F:phosphatidylinositol-4,5-bisphosphate 5-phosphatase activity"/>
    <property type="evidence" value="ECO:0007669"/>
    <property type="project" value="TreeGrafter"/>
</dbReference>
<dbReference type="FunFam" id="3.60.10.10:FF:000014">
    <property type="entry name" value="Type I inositol polyphosphate 5-phosphatase 1"/>
    <property type="match status" value="1"/>
</dbReference>
<sequence length="678" mass="76946">MTPQTSHDENRRTAMASSSSSPAAPLLRPWQDDRDRDDAAARSDGGSRQEQGVMRSWAEAALLCCGAGCGDAERLWRRVVLRKWLNVGAGSGDSDFSADEAEAEADDDEEPGHQEKCCCWEHKLYDEERRSRGLGAGTIGNQVKAVPDRPKRCNSETLRAQYIDVAELRIFVGTWNVGGRVPPTDLDIQEWLAMEEPADIYVLGFQEIVPLNAGNIFGAEDDHPVAVWEHIIRETLNKICPYKPKHKCVSDPPSPSKFNPSDYLVMEDDFLSEADNESEGELHPLIGQDINPVTNDSGVCRTYEYSTSASSERVHEGEDFSKMLPVNTSHHSHNSSHTLFRSNLKEPNNQAGHLERPGMIWPEQQLDMQVHLIHDSTSVTSVKTRTASASFKLRHENSNGFPEDNLDHDVSTDNRVVKRKNSNFVRIISKQMVGIYLSVWVQRGLRRHIQNLRVSTVGVGAMGYIGNKGSISASMSIYQTPFCFVCCHLTSGEKDGNLTKRNADVEEILRRTVFNPVHRVSMPKGIHDHEKIIWFGDLNYRINLSYERTHELISRQEWDLLFDNDQLKWELTKGRTFDGWIEGVISFPPTYKYEFNSDKYAGDEPISARRRPAWCDRILSYGMGIRLDSYRRVELNLSDHRPVSAVYMAEVEVLCQRKFHKALTFTNVEVDDHLLLER</sequence>
<evidence type="ECO:0000313" key="6">
    <source>
        <dbReference type="Proteomes" id="UP000324705"/>
    </source>
</evidence>
<dbReference type="PANTHER" id="PTHR45666">
    <property type="entry name" value="TYPE IV INOSITOL POLYPHOSPHATE 5-PHOSPHATASE 9"/>
    <property type="match status" value="1"/>
</dbReference>
<evidence type="ECO:0000313" key="5">
    <source>
        <dbReference type="EMBL" id="VAH09821.1"/>
    </source>
</evidence>
<evidence type="ECO:0000256" key="1">
    <source>
        <dbReference type="ARBA" id="ARBA00010768"/>
    </source>
</evidence>
<dbReference type="EMBL" id="LT934111">
    <property type="protein sequence ID" value="VAH09821.1"/>
    <property type="molecule type" value="Genomic_DNA"/>
</dbReference>
<organism evidence="5 6">
    <name type="scientific">Triticum turgidum subsp. durum</name>
    <name type="common">Durum wheat</name>
    <name type="synonym">Triticum durum</name>
    <dbReference type="NCBI Taxonomy" id="4567"/>
    <lineage>
        <taxon>Eukaryota</taxon>
        <taxon>Viridiplantae</taxon>
        <taxon>Streptophyta</taxon>
        <taxon>Embryophyta</taxon>
        <taxon>Tracheophyta</taxon>
        <taxon>Spermatophyta</taxon>
        <taxon>Magnoliopsida</taxon>
        <taxon>Liliopsida</taxon>
        <taxon>Poales</taxon>
        <taxon>Poaceae</taxon>
        <taxon>BOP clade</taxon>
        <taxon>Pooideae</taxon>
        <taxon>Triticodae</taxon>
        <taxon>Triticeae</taxon>
        <taxon>Triticinae</taxon>
        <taxon>Triticum</taxon>
    </lineage>
</organism>
<dbReference type="SUPFAM" id="SSF56219">
    <property type="entry name" value="DNase I-like"/>
    <property type="match status" value="2"/>
</dbReference>
<keyword evidence="2" id="KW-0378">Hydrolase</keyword>
<evidence type="ECO:0000256" key="2">
    <source>
        <dbReference type="ARBA" id="ARBA00022801"/>
    </source>
</evidence>
<feature type="region of interest" description="Disordered" evidence="3">
    <location>
        <begin position="1"/>
        <end position="52"/>
    </location>
</feature>